<sequence>MMCFEKSILSLSSLVILYNIHSHKMKKIFKQPFLFIGLISLTFSQEIPNEFLEFQVQKLLTDAGQNWETNTLFGLPRFQSNSKTNIENSINSNSLNIRTRTGIFTKNGAIALYGFGHFSFKKHYYGYLYPRIVNDSLAFIRYSGVPRDITRGGFNSGETDLSGIGFQNDWLTLQLGRGRESWGAGNEIQLALNENSPAYDYGLLGLDFGKLRVKYIHGFLESTENDINRYITARGIEWTNRKSLLIGLSETVIYSG</sequence>
<protein>
    <submittedName>
        <fullName evidence="1">Uncharacterized protein</fullName>
    </submittedName>
</protein>
<evidence type="ECO:0000313" key="1">
    <source>
        <dbReference type="EMBL" id="SVD52288.1"/>
    </source>
</evidence>
<dbReference type="EMBL" id="UINC01156077">
    <property type="protein sequence ID" value="SVD52288.1"/>
    <property type="molecule type" value="Genomic_DNA"/>
</dbReference>
<organism evidence="1">
    <name type="scientific">marine metagenome</name>
    <dbReference type="NCBI Taxonomy" id="408172"/>
    <lineage>
        <taxon>unclassified sequences</taxon>
        <taxon>metagenomes</taxon>
        <taxon>ecological metagenomes</taxon>
    </lineage>
</organism>
<name>A0A382W2D6_9ZZZZ</name>
<dbReference type="Gene3D" id="2.40.160.130">
    <property type="entry name" value="Capsule assembly protein Wzi"/>
    <property type="match status" value="1"/>
</dbReference>
<accession>A0A382W2D6</accession>
<dbReference type="AlphaFoldDB" id="A0A382W2D6"/>
<reference evidence="1" key="1">
    <citation type="submission" date="2018-05" db="EMBL/GenBank/DDBJ databases">
        <authorList>
            <person name="Lanie J.A."/>
            <person name="Ng W.-L."/>
            <person name="Kazmierczak K.M."/>
            <person name="Andrzejewski T.M."/>
            <person name="Davidsen T.M."/>
            <person name="Wayne K.J."/>
            <person name="Tettelin H."/>
            <person name="Glass J.I."/>
            <person name="Rusch D."/>
            <person name="Podicherti R."/>
            <person name="Tsui H.-C.T."/>
            <person name="Winkler M.E."/>
        </authorList>
    </citation>
    <scope>NUCLEOTIDE SEQUENCE</scope>
</reference>
<proteinExistence type="predicted"/>
<feature type="non-terminal residue" evidence="1">
    <location>
        <position position="256"/>
    </location>
</feature>
<gene>
    <name evidence="1" type="ORF">METZ01_LOCUS405142</name>
</gene>
<dbReference type="InterPro" id="IPR038636">
    <property type="entry name" value="Wzi_sf"/>
</dbReference>